<keyword evidence="1" id="KW-0732">Signal</keyword>
<proteinExistence type="predicted"/>
<accession>A0A9W4IW58</accession>
<gene>
    <name evidence="2" type="ORF">PSALAMII_LOCUS3014</name>
</gene>
<sequence>MFTLSFLAFTFAGLSLARPQIHPNGLHAREDVPLSNAFDNPSSTASAIPTYKPPPVPPKTRKLGHAIVNNNCNFPVYLWSVGTNVQPVQTLNPYDSYDEIFREDPNTGGIAIKLSTDVDGLYTSAPQMVFAYNLSYFRRRGDNGEKVWYDLSDVFGDPFEGYPVSLTPAEPSIHWRNSVPPAGSQVRVIASSTTLTLSLC</sequence>
<protein>
    <recommendedName>
        <fullName evidence="4">Blastomyces yeast-phase-specific protein</fullName>
    </recommendedName>
</protein>
<feature type="signal peptide" evidence="1">
    <location>
        <begin position="1"/>
        <end position="17"/>
    </location>
</feature>
<evidence type="ECO:0000313" key="2">
    <source>
        <dbReference type="EMBL" id="CAG8349326.1"/>
    </source>
</evidence>
<feature type="chain" id="PRO_5040846917" description="Blastomyces yeast-phase-specific protein" evidence="1">
    <location>
        <begin position="18"/>
        <end position="200"/>
    </location>
</feature>
<dbReference type="Proteomes" id="UP001152592">
    <property type="component" value="Unassembled WGS sequence"/>
</dbReference>
<name>A0A9W4IW58_9EURO</name>
<dbReference type="PANTHER" id="PTHR36195">
    <property type="entry name" value="DOMAIN PROTEIN, PUTATIVE (AFU_ORTHOLOGUE AFUA_5G01990)-RELATED-RELATED"/>
    <property type="match status" value="1"/>
</dbReference>
<dbReference type="OrthoDB" id="272778at2759"/>
<reference evidence="2" key="1">
    <citation type="submission" date="2021-07" db="EMBL/GenBank/DDBJ databases">
        <authorList>
            <person name="Branca A.L. A."/>
        </authorList>
    </citation>
    <scope>NUCLEOTIDE SEQUENCE</scope>
</reference>
<evidence type="ECO:0000313" key="3">
    <source>
        <dbReference type="Proteomes" id="UP001152592"/>
    </source>
</evidence>
<dbReference type="Pfam" id="PF04681">
    <property type="entry name" value="Bys1"/>
    <property type="match status" value="1"/>
</dbReference>
<dbReference type="InterPro" id="IPR006771">
    <property type="entry name" value="CetA-like"/>
</dbReference>
<dbReference type="EMBL" id="CAJVPD010000122">
    <property type="protein sequence ID" value="CAG8349326.1"/>
    <property type="molecule type" value="Genomic_DNA"/>
</dbReference>
<organism evidence="2 3">
    <name type="scientific">Penicillium salamii</name>
    <dbReference type="NCBI Taxonomy" id="1612424"/>
    <lineage>
        <taxon>Eukaryota</taxon>
        <taxon>Fungi</taxon>
        <taxon>Dikarya</taxon>
        <taxon>Ascomycota</taxon>
        <taxon>Pezizomycotina</taxon>
        <taxon>Eurotiomycetes</taxon>
        <taxon>Eurotiomycetidae</taxon>
        <taxon>Eurotiales</taxon>
        <taxon>Aspergillaceae</taxon>
        <taxon>Penicillium</taxon>
    </lineage>
</organism>
<evidence type="ECO:0008006" key="4">
    <source>
        <dbReference type="Google" id="ProtNLM"/>
    </source>
</evidence>
<comment type="caution">
    <text evidence="2">The sequence shown here is derived from an EMBL/GenBank/DDBJ whole genome shotgun (WGS) entry which is preliminary data.</text>
</comment>
<dbReference type="AlphaFoldDB" id="A0A9W4IW58"/>
<evidence type="ECO:0000256" key="1">
    <source>
        <dbReference type="SAM" id="SignalP"/>
    </source>
</evidence>
<dbReference type="PANTHER" id="PTHR36195:SF5">
    <property type="entry name" value="BYS1 FAMILY PROTEIN (AFU_ORTHOLOGUE AFUA_2G04533)"/>
    <property type="match status" value="1"/>
</dbReference>